<dbReference type="GO" id="GO:0016747">
    <property type="term" value="F:acyltransferase activity, transferring groups other than amino-acyl groups"/>
    <property type="evidence" value="ECO:0007669"/>
    <property type="project" value="InterPro"/>
</dbReference>
<organism evidence="3 4">
    <name type="scientific">Candidatus Magasanikbacteria bacterium RIFCSPHIGHO2_02_FULL_51_14</name>
    <dbReference type="NCBI Taxonomy" id="1798683"/>
    <lineage>
        <taxon>Bacteria</taxon>
        <taxon>Candidatus Magasanikiibacteriota</taxon>
    </lineage>
</organism>
<feature type="domain" description="N-acetyltransferase" evidence="2">
    <location>
        <begin position="696"/>
        <end position="853"/>
    </location>
</feature>
<proteinExistence type="predicted"/>
<evidence type="ECO:0000313" key="3">
    <source>
        <dbReference type="EMBL" id="OGH73874.1"/>
    </source>
</evidence>
<comment type="caution">
    <text evidence="3">The sequence shown here is derived from an EMBL/GenBank/DDBJ whole genome shotgun (WGS) entry which is preliminary data.</text>
</comment>
<gene>
    <name evidence="3" type="ORF">A3C90_04590</name>
</gene>
<feature type="compositionally biased region" description="Basic and acidic residues" evidence="1">
    <location>
        <begin position="1"/>
        <end position="11"/>
    </location>
</feature>
<evidence type="ECO:0000313" key="4">
    <source>
        <dbReference type="Proteomes" id="UP000177457"/>
    </source>
</evidence>
<protein>
    <recommendedName>
        <fullName evidence="2">N-acetyltransferase domain-containing protein</fullName>
    </recommendedName>
</protein>
<dbReference type="PROSITE" id="PS51186">
    <property type="entry name" value="GNAT"/>
    <property type="match status" value="1"/>
</dbReference>
<evidence type="ECO:0000259" key="2">
    <source>
        <dbReference type="PROSITE" id="PS51186"/>
    </source>
</evidence>
<feature type="region of interest" description="Disordered" evidence="1">
    <location>
        <begin position="1"/>
        <end position="27"/>
    </location>
</feature>
<dbReference type="AlphaFoldDB" id="A0A1F6MQC3"/>
<dbReference type="EMBL" id="MFQE01000009">
    <property type="protein sequence ID" value="OGH73874.1"/>
    <property type="molecule type" value="Genomic_DNA"/>
</dbReference>
<evidence type="ECO:0000256" key="1">
    <source>
        <dbReference type="SAM" id="MobiDB-lite"/>
    </source>
</evidence>
<sequence length="948" mass="108311">MRRGERAERPEQPILEEAGEPLGSEDRLDQAYETADRFLERKYSAGKETLDQLWDERYAGNPTTFFDKQHAQKLREMDPTDRLLLLSYAAYSLESTPAMMEGYLKAFPEDLDAIMRIFRLSGNRAASSFDFFLYSLAAPQMVEHDASIQDASGIQQYREMSERRQGAPTVLLNGYHNLGNENYKEFGKGAEGIREVLQEASKLSMTGEYVIDPNKMFTSEFEEMSDADKAKLLRTTIAELHTSLLFDETFNSCFTRERVAEDKRRALAQGGESDYFVKMPRHNPAHSMIYGTYQPISVFDLDQSFFQREMDSTADIGGSIEEYPYHRLLLSAVERLGTVEAGSGESVDLIVDFWNKNRNPIFGNTVADALSRLNPNRAASRLLELLRKEKENKNPLAAILCRLEFGQIDISEDGVKYLERLYDLGEYNNPDFFVQRLTASGQMGIFGEDRILQKFFHLGDLSSDERKVKAAVLDFTLEQFFSLPVPEGTEEKKVQEEIMEEFKQNYFAFYDDEFFKETGVRFNNLSFREQAWFMRFVLHGTEQEQKKALNLVKEYGEAGLKTFLSLELDTGAGDKIFAIAEKFKGEAAEKIFRKYEAIAHLGNEIEIAVQEFFVARGRADQVSGERVTQEIIKRAGRILANFADMEASDAALDDIDRELDNIKEDAVMFSSIFKTAFKGKEDIDFADVRGLDFSRIPIADLSDEEKKDMLGISKANWLPRGAAGKGVVEEFERTLRSGKDVEFSVLKKDGKVLSFTRFDRIRDESGRIVPDRKYWGSFNVDPQYRGSAVGEAMLQNAVEREAEDYVLEATVSPKIVVGTDYVEKRGFRITDVLPNYDNSGETFFEIILDKKRNPEFATKDAAFSQDRIISMYESLYKGRSLDELLERDVIVARFDVDTELDPALAATERLIKEGYAGARYFTDPKNEHARYWVFERRMAEEAEEKEAA</sequence>
<dbReference type="SUPFAM" id="SSF55729">
    <property type="entry name" value="Acyl-CoA N-acyltransferases (Nat)"/>
    <property type="match status" value="1"/>
</dbReference>
<dbReference type="InterPro" id="IPR016181">
    <property type="entry name" value="Acyl_CoA_acyltransferase"/>
</dbReference>
<dbReference type="Gene3D" id="3.40.630.30">
    <property type="match status" value="1"/>
</dbReference>
<reference evidence="3 4" key="1">
    <citation type="journal article" date="2016" name="Nat. Commun.">
        <title>Thousands of microbial genomes shed light on interconnected biogeochemical processes in an aquifer system.</title>
        <authorList>
            <person name="Anantharaman K."/>
            <person name="Brown C.T."/>
            <person name="Hug L.A."/>
            <person name="Sharon I."/>
            <person name="Castelle C.J."/>
            <person name="Probst A.J."/>
            <person name="Thomas B.C."/>
            <person name="Singh A."/>
            <person name="Wilkins M.J."/>
            <person name="Karaoz U."/>
            <person name="Brodie E.L."/>
            <person name="Williams K.H."/>
            <person name="Hubbard S.S."/>
            <person name="Banfield J.F."/>
        </authorList>
    </citation>
    <scope>NUCLEOTIDE SEQUENCE [LARGE SCALE GENOMIC DNA]</scope>
</reference>
<name>A0A1F6MQC3_9BACT</name>
<accession>A0A1F6MQC3</accession>
<dbReference type="Proteomes" id="UP000177457">
    <property type="component" value="Unassembled WGS sequence"/>
</dbReference>
<dbReference type="InterPro" id="IPR000182">
    <property type="entry name" value="GNAT_dom"/>
</dbReference>